<organism evidence="2 3">
    <name type="scientific">Pyricularia oryzae</name>
    <name type="common">Rice blast fungus</name>
    <name type="synonym">Magnaporthe oryzae</name>
    <dbReference type="NCBI Taxonomy" id="318829"/>
    <lineage>
        <taxon>Eukaryota</taxon>
        <taxon>Fungi</taxon>
        <taxon>Dikarya</taxon>
        <taxon>Ascomycota</taxon>
        <taxon>Pezizomycotina</taxon>
        <taxon>Sordariomycetes</taxon>
        <taxon>Sordariomycetidae</taxon>
        <taxon>Magnaporthales</taxon>
        <taxon>Pyriculariaceae</taxon>
        <taxon>Pyricularia</taxon>
    </lineage>
</organism>
<gene>
    <name evidence="2" type="ORF">PoMZ_05688</name>
</gene>
<sequence>MFIQCTRKINHLLAAITAAMAFFPAVIIATKLPIFPAVVGTDQFRITPFPSLPGKPASYGFHSRLVHVKGQRLCECYRYKRNQQNNGWHLIRHSTEVILPETYRLVMGIALYFGRDCSTSFVVATTLPKGINSNPNSEAESESWWDSSPTDN</sequence>
<feature type="region of interest" description="Disordered" evidence="1">
    <location>
        <begin position="132"/>
        <end position="152"/>
    </location>
</feature>
<dbReference type="AlphaFoldDB" id="A0A4P7NNW5"/>
<evidence type="ECO:0000256" key="1">
    <source>
        <dbReference type="SAM" id="MobiDB-lite"/>
    </source>
</evidence>
<accession>A0A4P7NNW5</accession>
<reference evidence="2 3" key="1">
    <citation type="journal article" date="2019" name="Mol. Biol. Evol.">
        <title>Blast fungal genomes show frequent chromosomal changes, gene gains and losses, and effector gene turnover.</title>
        <authorList>
            <person name="Gomez Luciano L.B."/>
            <person name="Jason Tsai I."/>
            <person name="Chuma I."/>
            <person name="Tosa Y."/>
            <person name="Chen Y.H."/>
            <person name="Li J.Y."/>
            <person name="Li M.Y."/>
            <person name="Jade Lu M.Y."/>
            <person name="Nakayashiki H."/>
            <person name="Li W.H."/>
        </authorList>
    </citation>
    <scope>NUCLEOTIDE SEQUENCE [LARGE SCALE GENOMIC DNA]</scope>
    <source>
        <strain evidence="2">MZ5-1-6</strain>
    </source>
</reference>
<dbReference type="Proteomes" id="UP000294847">
    <property type="component" value="Chromosome 6"/>
</dbReference>
<dbReference type="EMBL" id="CP034209">
    <property type="protein sequence ID" value="QBZ63997.1"/>
    <property type="molecule type" value="Genomic_DNA"/>
</dbReference>
<name>A0A4P7NNW5_PYROR</name>
<evidence type="ECO:0000313" key="2">
    <source>
        <dbReference type="EMBL" id="QBZ63997.1"/>
    </source>
</evidence>
<proteinExistence type="predicted"/>
<protein>
    <submittedName>
        <fullName evidence="2">Uncharacterized protein</fullName>
    </submittedName>
</protein>
<evidence type="ECO:0000313" key="3">
    <source>
        <dbReference type="Proteomes" id="UP000294847"/>
    </source>
</evidence>